<proteinExistence type="predicted"/>
<evidence type="ECO:0000313" key="1">
    <source>
        <dbReference type="EMBL" id="OGH88749.1"/>
    </source>
</evidence>
<evidence type="ECO:0000313" key="2">
    <source>
        <dbReference type="Proteomes" id="UP000177907"/>
    </source>
</evidence>
<dbReference type="EMBL" id="MFQZ01000001">
    <property type="protein sequence ID" value="OGH88749.1"/>
    <property type="molecule type" value="Genomic_DNA"/>
</dbReference>
<dbReference type="AlphaFoldDB" id="A0A1F6NXU6"/>
<sequence length="182" mass="20074">MAAKRFTSGQLREFAKLMGGLFKSLEFNIEDVQNVLTSKEFWAGVKTLVVGVKSPALATGLVPTDWTVVEDVVASQFDVASLRPRAFLKAGESGIAGDEMRRRAVSMGANLGLADGQRILAEQDKLSAEFRGFYIPLAGTVLCDSDGLRRVACLRWHGDRWVLRFSWLGCDWRGGARFACRE</sequence>
<reference evidence="1 2" key="1">
    <citation type="journal article" date="2016" name="Nat. Commun.">
        <title>Thousands of microbial genomes shed light on interconnected biogeochemical processes in an aquifer system.</title>
        <authorList>
            <person name="Anantharaman K."/>
            <person name="Brown C.T."/>
            <person name="Hug L.A."/>
            <person name="Sharon I."/>
            <person name="Castelle C.J."/>
            <person name="Probst A.J."/>
            <person name="Thomas B.C."/>
            <person name="Singh A."/>
            <person name="Wilkins M.J."/>
            <person name="Karaoz U."/>
            <person name="Brodie E.L."/>
            <person name="Williams K.H."/>
            <person name="Hubbard S.S."/>
            <person name="Banfield J.F."/>
        </authorList>
    </citation>
    <scope>NUCLEOTIDE SEQUENCE [LARGE SCALE GENOMIC DNA]</scope>
</reference>
<dbReference type="Proteomes" id="UP000177907">
    <property type="component" value="Unassembled WGS sequence"/>
</dbReference>
<organism evidence="1 2">
    <name type="scientific">Candidatus Magasanikbacteria bacterium RIFOXYC2_FULL_42_28</name>
    <dbReference type="NCBI Taxonomy" id="1798704"/>
    <lineage>
        <taxon>Bacteria</taxon>
        <taxon>Candidatus Magasanikiibacteriota</taxon>
    </lineage>
</organism>
<protein>
    <submittedName>
        <fullName evidence="1">Uncharacterized protein</fullName>
    </submittedName>
</protein>
<name>A0A1F6NXU6_9BACT</name>
<gene>
    <name evidence="1" type="ORF">A3J93_01505</name>
</gene>
<comment type="caution">
    <text evidence="1">The sequence shown here is derived from an EMBL/GenBank/DDBJ whole genome shotgun (WGS) entry which is preliminary data.</text>
</comment>
<accession>A0A1F6NXU6</accession>